<dbReference type="GeneID" id="8850288"/>
<dbReference type="EMBL" id="GG738865">
    <property type="protein sequence ID" value="EFC44977.1"/>
    <property type="molecule type" value="Genomic_DNA"/>
</dbReference>
<organism evidence="4">
    <name type="scientific">Naegleria gruberi</name>
    <name type="common">Amoeba</name>
    <dbReference type="NCBI Taxonomy" id="5762"/>
    <lineage>
        <taxon>Eukaryota</taxon>
        <taxon>Discoba</taxon>
        <taxon>Heterolobosea</taxon>
        <taxon>Tetramitia</taxon>
        <taxon>Eutetramitia</taxon>
        <taxon>Vahlkampfiidae</taxon>
        <taxon>Naegleria</taxon>
    </lineage>
</organism>
<feature type="compositionally biased region" description="Polar residues" evidence="1">
    <location>
        <begin position="776"/>
        <end position="794"/>
    </location>
</feature>
<feature type="compositionally biased region" description="Low complexity" evidence="1">
    <location>
        <begin position="730"/>
        <end position="747"/>
    </location>
</feature>
<evidence type="ECO:0000256" key="1">
    <source>
        <dbReference type="SAM" id="MobiDB-lite"/>
    </source>
</evidence>
<proteinExistence type="predicted"/>
<evidence type="ECO:0000313" key="3">
    <source>
        <dbReference type="EMBL" id="EFC44977.1"/>
    </source>
</evidence>
<dbReference type="KEGG" id="ngr:NAEGRDRAFT_79579"/>
<dbReference type="PROSITE" id="PS50057">
    <property type="entry name" value="FERM_3"/>
    <property type="match status" value="1"/>
</dbReference>
<evidence type="ECO:0000259" key="2">
    <source>
        <dbReference type="PROSITE" id="PS50057"/>
    </source>
</evidence>
<dbReference type="OrthoDB" id="10261271at2759"/>
<feature type="compositionally biased region" description="Low complexity" evidence="1">
    <location>
        <begin position="16"/>
        <end position="32"/>
    </location>
</feature>
<accession>D2VDX5</accession>
<feature type="region of interest" description="Disordered" evidence="1">
    <location>
        <begin position="11"/>
        <end position="32"/>
    </location>
</feature>
<dbReference type="InterPro" id="IPR000299">
    <property type="entry name" value="FERM_domain"/>
</dbReference>
<feature type="region of interest" description="Disordered" evidence="1">
    <location>
        <begin position="706"/>
        <end position="868"/>
    </location>
</feature>
<dbReference type="InParanoid" id="D2VDX5"/>
<evidence type="ECO:0000313" key="4">
    <source>
        <dbReference type="Proteomes" id="UP000006671"/>
    </source>
</evidence>
<sequence length="885" mass="100278">MPPLDFLRRHLQKGGSNSSSPEPSDQSSPQRISSIRIKHKSTINVQLKIEIETISQHITINEQNVTCFPGDLIESFIKEKLLNFLPNNSNSTTDSYRSFCEKYALFVVREFGDKGVGGDWIFNYGMSFADLNVKGVCTIECVLQKKKIQVQFGVDQQFAKPTEINELKTVEEISSEIAKSFMIKKEFMADFSLKDNLQQWLIPQLTLREQGQQVNDKSKLQLSKKYNFTYDQLLENDIKLNAVSLSLTYSETKERFMNGKLNYNIQDRTERNIIARLVALSILAEGLDRKYYKRVDDVSKFESLVPPHFYAEIQETQKMKTKMRKKFIKNLQRNKTLNIVDAQCEYVKLCSQHPFFKLNLYKVEFKQESSAESTNLSDFTEILFGIDDQGLCTIHSTDRCITSSTPFTSIVTYSATKDILRIVIKQPEPILESTMVIKSPLAEEIELVIAGAIDYSNRNIFMTPQVKDLLEDVQGSDRVKKTSFALPRDVPTDDIQLLLSDRNIVEKALQGLTEYNRQVKTKSGPIQALLVEKQEETSAQRKKVIGQYMEELSKKDPNDTLNNENINVFKKPFEYLEMYDPIKNTCELIEESYLRLIEVEMERKARETEVSILENISKGLMTGMSVNSIDLESTNLDQQKNNLYPKQVLDMKREYDMAFKQIQVESVNMESLKQIKQMFDQQAQYLLQYEKYLHDKFLRLKEMPTTGSVESTAPSTFTSLKKFPTPPVPSSNNNSSSANTPTISTTPKPSGETLSPTANLPRKISSSTTPPEPSTLRTASPTSRKTVFTPTSAKSTTTDSSPPNNTQPTNSNSSSPIDSSAPSTNSTTASDPSGNNSFSDLRSRFLKPATPNTPPPSNALAEERKQALKGRTSTVLEALSRFERK</sequence>
<dbReference type="RefSeq" id="XP_002677721.1">
    <property type="nucleotide sequence ID" value="XM_002677675.1"/>
</dbReference>
<feature type="compositionally biased region" description="Polar residues" evidence="1">
    <location>
        <begin position="706"/>
        <end position="719"/>
    </location>
</feature>
<dbReference type="OMA" id="DWIFNYG"/>
<name>D2VDX5_NAEGR</name>
<protein>
    <recommendedName>
        <fullName evidence="2">FERM domain-containing protein</fullName>
    </recommendedName>
</protein>
<dbReference type="AlphaFoldDB" id="D2VDX5"/>
<dbReference type="VEuPathDB" id="AmoebaDB:NAEGRDRAFT_79579"/>
<dbReference type="Proteomes" id="UP000006671">
    <property type="component" value="Unassembled WGS sequence"/>
</dbReference>
<feature type="domain" description="FERM" evidence="2">
    <location>
        <begin position="146"/>
        <end position="460"/>
    </location>
</feature>
<gene>
    <name evidence="3" type="ORF">NAEGRDRAFT_79579</name>
</gene>
<feature type="compositionally biased region" description="Low complexity" evidence="1">
    <location>
        <begin position="795"/>
        <end position="833"/>
    </location>
</feature>
<keyword evidence="4" id="KW-1185">Reference proteome</keyword>
<reference evidence="3 4" key="1">
    <citation type="journal article" date="2010" name="Cell">
        <title>The genome of Naegleria gruberi illuminates early eukaryotic versatility.</title>
        <authorList>
            <person name="Fritz-Laylin L.K."/>
            <person name="Prochnik S.E."/>
            <person name="Ginger M.L."/>
            <person name="Dacks J.B."/>
            <person name="Carpenter M.L."/>
            <person name="Field M.C."/>
            <person name="Kuo A."/>
            <person name="Paredez A."/>
            <person name="Chapman J."/>
            <person name="Pham J."/>
            <person name="Shu S."/>
            <person name="Neupane R."/>
            <person name="Cipriano M."/>
            <person name="Mancuso J."/>
            <person name="Tu H."/>
            <person name="Salamov A."/>
            <person name="Lindquist E."/>
            <person name="Shapiro H."/>
            <person name="Lucas S."/>
            <person name="Grigoriev I.V."/>
            <person name="Cande W.Z."/>
            <person name="Fulton C."/>
            <person name="Rokhsar D.S."/>
            <person name="Dawson S.C."/>
        </authorList>
    </citation>
    <scope>NUCLEOTIDE SEQUENCE [LARGE SCALE GENOMIC DNA]</scope>
    <source>
        <strain evidence="3 4">NEG-M</strain>
    </source>
</reference>